<dbReference type="InterPro" id="IPR027417">
    <property type="entry name" value="P-loop_NTPase"/>
</dbReference>
<dbReference type="RefSeq" id="WP_007412642.1">
    <property type="nucleotide sequence ID" value="NZ_ABOX02000001.1"/>
</dbReference>
<dbReference type="Gene3D" id="3.40.50.300">
    <property type="entry name" value="P-loop containing nucleotide triphosphate hydrolases"/>
    <property type="match status" value="2"/>
</dbReference>
<feature type="domain" description="Helicase ATP-binding" evidence="3">
    <location>
        <begin position="90"/>
        <end position="281"/>
    </location>
</feature>
<dbReference type="PROSITE" id="PS51192">
    <property type="entry name" value="HELICASE_ATP_BIND_1"/>
    <property type="match status" value="1"/>
</dbReference>
<accession>B9X9Z4</accession>
<feature type="domain" description="Helicase C-terminal" evidence="4">
    <location>
        <begin position="893"/>
        <end position="1072"/>
    </location>
</feature>
<proteinExistence type="predicted"/>
<name>B9X9Z4_PEDPL</name>
<sequence length="1720" mass="195122">MDIFEVHRRIVSDYASYIRSFVSISDEDLRQHVEQHLNGGRLWPEPLLSFNPAFASAGRIENLVASGALSSPLGDAFRGYELFEHQLKAIKLGAAGVDFVVTSGTGSGKSLTYIAAIFDHLFKAGNPLPSGVTAVVVYPLNALVNSQEEELRRYAENYRQARGEEFPIRFAKFTGQEDLSRRQALEADPPHILLTNYMMLELLLTRGGQRTLRQAIYDGLRFLVFDELHTYRGRQGADVGLLIRRIRSRAKHPVVCIGTSATMISGGTLADQKQQVAKVAEQLFGKPFQPDAVIREKLVGRFPGAPASEVLKSAVATPVIQDAPEAALLSHPTAAWLEARIALAEREGELVRGKPLTFSEVADLLAKETGCSLAQCATHLREVLIWLGRVNKQLLDAGKHYTFLPFKLHQFFSQTGAVYLTLDRGKQEHNILQAGYHIPGEPDRPLFPAVFSRYSGETFLCVSKDPAGRKLMPREFYPSEDEEDDLTRGYLITNVDVWNQETDLELLPDSWLDVNSAGQVRVQKKYRGRMPQCIYYDTQGHCSDEPREGWMQGWFMTAPLLFDPTSGLMPDRQTRDSTKLSQLGTEGRSTATSISAFAILTRMAESGYRLRDQKLLSFTDNRQDAALQAGHFNDFMDVVRLRSAIRKAVETADGQQLRLTTLGRAVRVASGLQFADYATGGSDLPEFRKRIYEETLEAYFAFRSIHDLRRGWRVVLPNLEQCALLEIDYDHLAEVASLDNLWTEVPLLSQLSATDRRTVIRVTLDFFRHEFALHSETYLTEAKIKEHSTSFRERLRAPWRYEDEDDIPTPTSVRTESLARYSRRETRSIGPQSGYGRFVRRFVQEKLSHELKASPYQDFIEKLLAALENKAGYLNSVEARNRDGKPTRIYQLKLTEILWKSGDGITVRADAVKLRAYKALALRPNPFFQEVYRRDYGTGKLLLAADHTGQLNYKDKQDREERFRAEWKTKDGRDDEAEIRRRSISSLFCSPTMELGIDIGGLSVVHMRNAPPNPANYAQRSGRAGRSGQPALVFTFCGSQSNHDRHYFNQQSDLVAGQVVPPRLDLLNEELLRSHLHAVFLSEIGLPGLKDSVPDLLDLNQTSLPLREDVIAALNLKPAEVARVRNAFERAIADFRDKLASQPTAWFSSGWIETELGCLHQRLNESIERWRGLYRSAQTQLNSASQRINSGLYPANSPDFKDAQLEQRLSQRQLDLLRNEVTSGEMSEFYVYRYLAAEGFLPGYNFTRLPLRVMLPGSDASVEFISRPRHIALREFGPNNVIYHKGQKFEITQLLGDPPGNRFENAVVSVKPGYFLRGEEGKRDRCPFSGEDLTTQVNKEHLHYLLQLGETRATLRSRITCEEEERVTKGYDVSTYFTLDELTQLGPTGLVKASGEVLLRLRYLPTARLVWVNRKWRIAREDKNGFAIDVKTGAFVSDRHRAELKDKGESTDHIRDVMFYTTNISDALYVEPVPALGLDEDGVLTLQFALKRAMERVFQVEPAELGVTAIGDPENPNILYYEAAEGTLGVLSQLAEQTGPWRRVLEEAWKVCQFDTDTTLSPASYDNLLDYYNQRHHPRLNRWLIKGALERLTACSFESVQSPQYADYEDHYQRLLRQIDGSSSTEREFLDHLYAGGLRLPDAAQKPYPGIYVQPDFFYAPNIWMFCDGTPHDDSSVHKDDEAKRQAIINAGGEVLVWYYRDSLNELVHRRGDIFRKVRE</sequence>
<keyword evidence="2" id="KW-0067">ATP-binding</keyword>
<dbReference type="OrthoDB" id="9774462at2"/>
<evidence type="ECO:0000313" key="5">
    <source>
        <dbReference type="EMBL" id="EEF63335.1"/>
    </source>
</evidence>
<evidence type="ECO:0000256" key="2">
    <source>
        <dbReference type="ARBA" id="ARBA00022840"/>
    </source>
</evidence>
<gene>
    <name evidence="5" type="ORF">Cflav_PD5970</name>
</gene>
<reference evidence="5 6" key="1">
    <citation type="journal article" date="2011" name="J. Bacteriol.">
        <title>Genome sequence of 'Pedosphaera parvula' Ellin514, an aerobic Verrucomicrobial isolate from pasture soil.</title>
        <authorList>
            <person name="Kant R."/>
            <person name="van Passel M.W."/>
            <person name="Sangwan P."/>
            <person name="Palva A."/>
            <person name="Lucas S."/>
            <person name="Copeland A."/>
            <person name="Lapidus A."/>
            <person name="Glavina Del Rio T."/>
            <person name="Dalin E."/>
            <person name="Tice H."/>
            <person name="Bruce D."/>
            <person name="Goodwin L."/>
            <person name="Pitluck S."/>
            <person name="Chertkov O."/>
            <person name="Larimer F.W."/>
            <person name="Land M.L."/>
            <person name="Hauser L."/>
            <person name="Brettin T.S."/>
            <person name="Detter J.C."/>
            <person name="Han S."/>
            <person name="de Vos W.M."/>
            <person name="Janssen P.H."/>
            <person name="Smidt H."/>
        </authorList>
    </citation>
    <scope>NUCLEOTIDE SEQUENCE [LARGE SCALE GENOMIC DNA]</scope>
    <source>
        <strain evidence="5 6">Ellin514</strain>
    </source>
</reference>
<dbReference type="GO" id="GO:0004386">
    <property type="term" value="F:helicase activity"/>
    <property type="evidence" value="ECO:0007669"/>
    <property type="project" value="UniProtKB-KW"/>
</dbReference>
<dbReference type="EMBL" id="ABOX02000001">
    <property type="protein sequence ID" value="EEF63335.1"/>
    <property type="molecule type" value="Genomic_DNA"/>
</dbReference>
<dbReference type="SMART" id="SM00490">
    <property type="entry name" value="HELICc"/>
    <property type="match status" value="1"/>
</dbReference>
<dbReference type="PROSITE" id="PS51194">
    <property type="entry name" value="HELICASE_CTER"/>
    <property type="match status" value="1"/>
</dbReference>
<dbReference type="Proteomes" id="UP000003688">
    <property type="component" value="Unassembled WGS sequence"/>
</dbReference>
<keyword evidence="1" id="KW-0547">Nucleotide-binding</keyword>
<dbReference type="PANTHER" id="PTHR47962">
    <property type="entry name" value="ATP-DEPENDENT HELICASE LHR-RELATED-RELATED"/>
    <property type="match status" value="1"/>
</dbReference>
<dbReference type="SUPFAM" id="SSF52540">
    <property type="entry name" value="P-loop containing nucleoside triphosphate hydrolases"/>
    <property type="match status" value="2"/>
</dbReference>
<dbReference type="InterPro" id="IPR014001">
    <property type="entry name" value="Helicase_ATP-bd"/>
</dbReference>
<dbReference type="GO" id="GO:0016887">
    <property type="term" value="F:ATP hydrolysis activity"/>
    <property type="evidence" value="ECO:0007669"/>
    <property type="project" value="TreeGrafter"/>
</dbReference>
<dbReference type="InterPro" id="IPR001650">
    <property type="entry name" value="Helicase_C-like"/>
</dbReference>
<dbReference type="PANTHER" id="PTHR47962:SF5">
    <property type="entry name" value="ATP-DEPENDENT HELICASE LHR-RELATED"/>
    <property type="match status" value="1"/>
</dbReference>
<evidence type="ECO:0000259" key="4">
    <source>
        <dbReference type="PROSITE" id="PS51194"/>
    </source>
</evidence>
<organism evidence="5 6">
    <name type="scientific">Pedosphaera parvula (strain Ellin514)</name>
    <dbReference type="NCBI Taxonomy" id="320771"/>
    <lineage>
        <taxon>Bacteria</taxon>
        <taxon>Pseudomonadati</taxon>
        <taxon>Verrucomicrobiota</taxon>
        <taxon>Pedosphaerae</taxon>
        <taxon>Pedosphaerales</taxon>
        <taxon>Pedosphaeraceae</taxon>
        <taxon>Pedosphaera</taxon>
    </lineage>
</organism>
<keyword evidence="5" id="KW-0378">Hydrolase</keyword>
<keyword evidence="6" id="KW-1185">Reference proteome</keyword>
<dbReference type="GO" id="GO:0003677">
    <property type="term" value="F:DNA binding"/>
    <property type="evidence" value="ECO:0007669"/>
    <property type="project" value="TreeGrafter"/>
</dbReference>
<dbReference type="InterPro" id="IPR011545">
    <property type="entry name" value="DEAD/DEAH_box_helicase_dom"/>
</dbReference>
<dbReference type="InterPro" id="IPR052511">
    <property type="entry name" value="ATP-dep_Helicase"/>
</dbReference>
<dbReference type="GO" id="GO:0005524">
    <property type="term" value="F:ATP binding"/>
    <property type="evidence" value="ECO:0007669"/>
    <property type="project" value="UniProtKB-KW"/>
</dbReference>
<dbReference type="SMART" id="SM00487">
    <property type="entry name" value="DEXDc"/>
    <property type="match status" value="1"/>
</dbReference>
<evidence type="ECO:0000313" key="6">
    <source>
        <dbReference type="Proteomes" id="UP000003688"/>
    </source>
</evidence>
<dbReference type="STRING" id="320771.Cflav_PD5970"/>
<dbReference type="Pfam" id="PF00270">
    <property type="entry name" value="DEAD"/>
    <property type="match status" value="1"/>
</dbReference>
<evidence type="ECO:0000256" key="1">
    <source>
        <dbReference type="ARBA" id="ARBA00022741"/>
    </source>
</evidence>
<protein>
    <submittedName>
        <fullName evidence="5">DEAD/DEAH box helicase domain protein</fullName>
    </submittedName>
</protein>
<dbReference type="Pfam" id="PF00271">
    <property type="entry name" value="Helicase_C"/>
    <property type="match status" value="1"/>
</dbReference>
<evidence type="ECO:0000259" key="3">
    <source>
        <dbReference type="PROSITE" id="PS51192"/>
    </source>
</evidence>
<comment type="caution">
    <text evidence="5">The sequence shown here is derived from an EMBL/GenBank/DDBJ whole genome shotgun (WGS) entry which is preliminary data.</text>
</comment>
<keyword evidence="5" id="KW-0347">Helicase</keyword>